<reference evidence="2 3" key="1">
    <citation type="submission" date="2016-10" db="EMBL/GenBank/DDBJ databases">
        <authorList>
            <person name="de Groot N.N."/>
        </authorList>
    </citation>
    <scope>NUCLEOTIDE SEQUENCE [LARGE SCALE GENOMIC DNA]</scope>
    <source>
        <strain evidence="2 3">DSM 18979</strain>
    </source>
</reference>
<sequence>MKTTIYYFSGTGNSLAAAKKVSSRIKKSAIIPISKAFSQKEFIESSETVGFVFPMYYLGMPDIVIRFIKKLDMSKVAHIFTIITRGVDTPFAGGAMAQIEKELHDKGKRLDAGFYLTMGDNFILYWWDSTAEDVLMRRLSEMEPKLDRIIESIINRENTIEKNITDRLFPIAKHLPLLGSNYYLRNTYKQDKYFYSDDTCNGCGICEKVCSVKNIKLKAGKPQWLHNNCQQCLACLHFCPSTSLQFTKRFIQFGNDTRRMKRYRHPHISVKDMCLD</sequence>
<dbReference type="PROSITE" id="PS51379">
    <property type="entry name" value="4FE4S_FER_2"/>
    <property type="match status" value="2"/>
</dbReference>
<dbReference type="Proteomes" id="UP000199568">
    <property type="component" value="Unassembled WGS sequence"/>
</dbReference>
<dbReference type="RefSeq" id="WP_090440479.1">
    <property type="nucleotide sequence ID" value="NZ_FOHU01000003.1"/>
</dbReference>
<feature type="domain" description="4Fe-4S ferredoxin-type" evidence="1">
    <location>
        <begin position="221"/>
        <end position="249"/>
    </location>
</feature>
<evidence type="ECO:0000313" key="3">
    <source>
        <dbReference type="Proteomes" id="UP000199568"/>
    </source>
</evidence>
<evidence type="ECO:0000313" key="2">
    <source>
        <dbReference type="EMBL" id="SES98402.1"/>
    </source>
</evidence>
<name>A0A1I0AX83_9FIRM</name>
<accession>A0A1I0AX83</accession>
<dbReference type="InterPro" id="IPR029039">
    <property type="entry name" value="Flavoprotein-like_sf"/>
</dbReference>
<dbReference type="AlphaFoldDB" id="A0A1I0AX83"/>
<dbReference type="InterPro" id="IPR047964">
    <property type="entry name" value="EFR1-like"/>
</dbReference>
<feature type="domain" description="4Fe-4S ferredoxin-type" evidence="1">
    <location>
        <begin position="191"/>
        <end position="220"/>
    </location>
</feature>
<dbReference type="SUPFAM" id="SSF54862">
    <property type="entry name" value="4Fe-4S ferredoxins"/>
    <property type="match status" value="1"/>
</dbReference>
<dbReference type="NCBIfam" id="NF038196">
    <property type="entry name" value="ferrodoxin_EFR1"/>
    <property type="match status" value="1"/>
</dbReference>
<gene>
    <name evidence="2" type="ORF">SAMN05660297_01097</name>
</gene>
<dbReference type="InterPro" id="IPR017896">
    <property type="entry name" value="4Fe4S_Fe-S-bd"/>
</dbReference>
<evidence type="ECO:0000259" key="1">
    <source>
        <dbReference type="PROSITE" id="PS51379"/>
    </source>
</evidence>
<dbReference type="SUPFAM" id="SSF52218">
    <property type="entry name" value="Flavoproteins"/>
    <property type="match status" value="1"/>
</dbReference>
<organism evidence="2 3">
    <name type="scientific">Natronincola peptidivorans</name>
    <dbReference type="NCBI Taxonomy" id="426128"/>
    <lineage>
        <taxon>Bacteria</taxon>
        <taxon>Bacillati</taxon>
        <taxon>Bacillota</taxon>
        <taxon>Clostridia</taxon>
        <taxon>Peptostreptococcales</taxon>
        <taxon>Natronincolaceae</taxon>
        <taxon>Natronincola</taxon>
    </lineage>
</organism>
<dbReference type="Gene3D" id="3.40.50.360">
    <property type="match status" value="1"/>
</dbReference>
<keyword evidence="3" id="KW-1185">Reference proteome</keyword>
<dbReference type="OrthoDB" id="9813995at2"/>
<dbReference type="STRING" id="426128.SAMN05660297_01097"/>
<proteinExistence type="predicted"/>
<dbReference type="Pfam" id="PF13237">
    <property type="entry name" value="Fer4_10"/>
    <property type="match status" value="1"/>
</dbReference>
<protein>
    <recommendedName>
        <fullName evidence="1">4Fe-4S ferredoxin-type domain-containing protein</fullName>
    </recommendedName>
</protein>
<dbReference type="EMBL" id="FOHU01000003">
    <property type="protein sequence ID" value="SES98402.1"/>
    <property type="molecule type" value="Genomic_DNA"/>
</dbReference>
<dbReference type="Gene3D" id="3.30.70.20">
    <property type="match status" value="1"/>
</dbReference>